<dbReference type="Pfam" id="PF00691">
    <property type="entry name" value="OmpA"/>
    <property type="match status" value="1"/>
</dbReference>
<gene>
    <name evidence="7" type="ORF">FF100_15350</name>
</gene>
<keyword evidence="8" id="KW-1185">Reference proteome</keyword>
<dbReference type="CDD" id="cd07185">
    <property type="entry name" value="OmpA_C-like"/>
    <property type="match status" value="1"/>
</dbReference>
<dbReference type="PRINTS" id="PR01021">
    <property type="entry name" value="OMPADOMAIN"/>
</dbReference>
<sequence>MSSRFERLAFVCLSAVVAMPAFAVEVPTTDVKGSKDSPIVSRFAGAVIVGYRQQDFAALTLPLGPYDTNQKSRFARSMTSEGQVTSIAYATPKGKSALEVFRTYERTLTSAGFQVAFRCETEECGGFDFAAALADPVNRAMGSDLFNLRIDLLDATNGNVRSLTARLTRPEGQVDVSLLVSQDGALQPGVLLQIVEARAMKSGQVVVDAKAIGDGLASFGHVALDGIQFETDSATLKAESDATLAQMAALLKRDAARQVYIVGHTDTSGSLEHNVTLSQARAAAVAKALTSRFGIEAGRLHARGVGPYAPVAGNATEAGRARNRRVELVEK</sequence>
<evidence type="ECO:0000256" key="4">
    <source>
        <dbReference type="PROSITE-ProRule" id="PRU00473"/>
    </source>
</evidence>
<dbReference type="RefSeq" id="WP_139036544.1">
    <property type="nucleotide sequence ID" value="NZ_VDDA01000005.1"/>
</dbReference>
<dbReference type="OrthoDB" id="9814546at2"/>
<accession>A0A5C4LG93</accession>
<evidence type="ECO:0000256" key="1">
    <source>
        <dbReference type="ARBA" id="ARBA00004442"/>
    </source>
</evidence>
<evidence type="ECO:0000256" key="3">
    <source>
        <dbReference type="ARBA" id="ARBA00023237"/>
    </source>
</evidence>
<dbReference type="PANTHER" id="PTHR30329:SF21">
    <property type="entry name" value="LIPOPROTEIN YIAD-RELATED"/>
    <property type="match status" value="1"/>
</dbReference>
<dbReference type="InterPro" id="IPR050330">
    <property type="entry name" value="Bact_OuterMem_StrucFunc"/>
</dbReference>
<comment type="caution">
    <text evidence="7">The sequence shown here is derived from an EMBL/GenBank/DDBJ whole genome shotgun (WGS) entry which is preliminary data.</text>
</comment>
<comment type="subcellular location">
    <subcellularLocation>
        <location evidence="1">Cell outer membrane</location>
    </subcellularLocation>
</comment>
<keyword evidence="2 4" id="KW-0472">Membrane</keyword>
<feature type="signal peptide" evidence="5">
    <location>
        <begin position="1"/>
        <end position="23"/>
    </location>
</feature>
<dbReference type="InterPro" id="IPR006665">
    <property type="entry name" value="OmpA-like"/>
</dbReference>
<dbReference type="Proteomes" id="UP000305267">
    <property type="component" value="Unassembled WGS sequence"/>
</dbReference>
<proteinExistence type="predicted"/>
<dbReference type="InterPro" id="IPR032608">
    <property type="entry name" value="DUF4892"/>
</dbReference>
<dbReference type="InterPro" id="IPR006664">
    <property type="entry name" value="OMP_bac"/>
</dbReference>
<dbReference type="AlphaFoldDB" id="A0A5C4LG93"/>
<keyword evidence="3" id="KW-0998">Cell outer membrane</keyword>
<reference evidence="7 8" key="1">
    <citation type="submission" date="2019-06" db="EMBL/GenBank/DDBJ databases">
        <title>Genome of Methylobacterium sp. 17Sr1-39.</title>
        <authorList>
            <person name="Seo T."/>
        </authorList>
    </citation>
    <scope>NUCLEOTIDE SEQUENCE [LARGE SCALE GENOMIC DNA]</scope>
    <source>
        <strain evidence="7 8">17Sr1-39</strain>
    </source>
</reference>
<feature type="chain" id="PRO_5022886841" evidence="5">
    <location>
        <begin position="24"/>
        <end position="331"/>
    </location>
</feature>
<evidence type="ECO:0000313" key="7">
    <source>
        <dbReference type="EMBL" id="TNC12992.1"/>
    </source>
</evidence>
<dbReference type="EMBL" id="VDDA01000005">
    <property type="protein sequence ID" value="TNC12992.1"/>
    <property type="molecule type" value="Genomic_DNA"/>
</dbReference>
<feature type="domain" description="OmpA-like" evidence="6">
    <location>
        <begin position="217"/>
        <end position="331"/>
    </location>
</feature>
<keyword evidence="5" id="KW-0732">Signal</keyword>
<dbReference type="SUPFAM" id="SSF103088">
    <property type="entry name" value="OmpA-like"/>
    <property type="match status" value="1"/>
</dbReference>
<evidence type="ECO:0000256" key="5">
    <source>
        <dbReference type="SAM" id="SignalP"/>
    </source>
</evidence>
<dbReference type="PANTHER" id="PTHR30329">
    <property type="entry name" value="STATOR ELEMENT OF FLAGELLAR MOTOR COMPLEX"/>
    <property type="match status" value="1"/>
</dbReference>
<protein>
    <submittedName>
        <fullName evidence="7">DUF4892 domain-containing protein</fullName>
    </submittedName>
</protein>
<dbReference type="Gene3D" id="3.30.1330.60">
    <property type="entry name" value="OmpA-like domain"/>
    <property type="match status" value="1"/>
</dbReference>
<evidence type="ECO:0000256" key="2">
    <source>
        <dbReference type="ARBA" id="ARBA00023136"/>
    </source>
</evidence>
<dbReference type="PROSITE" id="PS51123">
    <property type="entry name" value="OMPA_2"/>
    <property type="match status" value="1"/>
</dbReference>
<dbReference type="Pfam" id="PF16234">
    <property type="entry name" value="DUF4892"/>
    <property type="match status" value="1"/>
</dbReference>
<evidence type="ECO:0000313" key="8">
    <source>
        <dbReference type="Proteomes" id="UP000305267"/>
    </source>
</evidence>
<evidence type="ECO:0000259" key="6">
    <source>
        <dbReference type="PROSITE" id="PS51123"/>
    </source>
</evidence>
<dbReference type="InterPro" id="IPR036737">
    <property type="entry name" value="OmpA-like_sf"/>
</dbReference>
<dbReference type="GO" id="GO:0009279">
    <property type="term" value="C:cell outer membrane"/>
    <property type="evidence" value="ECO:0007669"/>
    <property type="project" value="UniProtKB-SubCell"/>
</dbReference>
<name>A0A5C4LG93_9HYPH</name>
<organism evidence="7 8">
    <name type="scientific">Methylobacterium terricola</name>
    <dbReference type="NCBI Taxonomy" id="2583531"/>
    <lineage>
        <taxon>Bacteria</taxon>
        <taxon>Pseudomonadati</taxon>
        <taxon>Pseudomonadota</taxon>
        <taxon>Alphaproteobacteria</taxon>
        <taxon>Hyphomicrobiales</taxon>
        <taxon>Methylobacteriaceae</taxon>
        <taxon>Methylobacterium</taxon>
    </lineage>
</organism>